<evidence type="ECO:0000313" key="5">
    <source>
        <dbReference type="EMBL" id="WFD25211.1"/>
    </source>
</evidence>
<dbReference type="Pfam" id="PF00400">
    <property type="entry name" value="WD40"/>
    <property type="match status" value="2"/>
</dbReference>
<proteinExistence type="predicted"/>
<organism evidence="5 6">
    <name type="scientific">Malassezia nana</name>
    <dbReference type="NCBI Taxonomy" id="180528"/>
    <lineage>
        <taxon>Eukaryota</taxon>
        <taxon>Fungi</taxon>
        <taxon>Dikarya</taxon>
        <taxon>Basidiomycota</taxon>
        <taxon>Ustilaginomycotina</taxon>
        <taxon>Malasseziomycetes</taxon>
        <taxon>Malasseziales</taxon>
        <taxon>Malasseziaceae</taxon>
        <taxon>Malassezia</taxon>
    </lineage>
</organism>
<dbReference type="InterPro" id="IPR011047">
    <property type="entry name" value="Quinoprotein_ADH-like_sf"/>
</dbReference>
<evidence type="ECO:0000256" key="3">
    <source>
        <dbReference type="PROSITE-ProRule" id="PRU00221"/>
    </source>
</evidence>
<dbReference type="PROSITE" id="PS50294">
    <property type="entry name" value="WD_REPEATS_REGION"/>
    <property type="match status" value="1"/>
</dbReference>
<reference evidence="5" key="1">
    <citation type="submission" date="2023-03" db="EMBL/GenBank/DDBJ databases">
        <title>Mating type loci evolution in Malassezia.</title>
        <authorList>
            <person name="Coelho M.A."/>
        </authorList>
    </citation>
    <scope>NUCLEOTIDE SEQUENCE</scope>
    <source>
        <strain evidence="5">CBS 9557</strain>
    </source>
</reference>
<dbReference type="AlphaFoldDB" id="A0AAF0EIE8"/>
<dbReference type="PROSITE" id="PS50082">
    <property type="entry name" value="WD_REPEATS_2"/>
    <property type="match status" value="1"/>
</dbReference>
<gene>
    <name evidence="5" type="ORF">MNAN1_000177</name>
</gene>
<protein>
    <submittedName>
        <fullName evidence="5">Uncharacterized protein</fullName>
    </submittedName>
</protein>
<keyword evidence="1 3" id="KW-0853">WD repeat</keyword>
<dbReference type="Pfam" id="PF05705">
    <property type="entry name" value="DUF829"/>
    <property type="match status" value="1"/>
</dbReference>
<dbReference type="PANTHER" id="PTHR22889">
    <property type="entry name" value="WD REPEAT-CONTAINING PROTEIN 89"/>
    <property type="match status" value="1"/>
</dbReference>
<dbReference type="SMART" id="SM00320">
    <property type="entry name" value="WD40"/>
    <property type="match status" value="2"/>
</dbReference>
<dbReference type="InterPro" id="IPR001680">
    <property type="entry name" value="WD40_rpt"/>
</dbReference>
<dbReference type="InterPro" id="IPR008547">
    <property type="entry name" value="DUF829_TMEM53"/>
</dbReference>
<keyword evidence="2" id="KW-0677">Repeat</keyword>
<dbReference type="EMBL" id="CP119892">
    <property type="protein sequence ID" value="WFD25211.1"/>
    <property type="molecule type" value="Genomic_DNA"/>
</dbReference>
<sequence length="759" mass="83645">MALRVPPQVVCPPKALDGYTSLGDRVPYITQLLTPLASPQHLVALCDDGTMHMFDKTSWRAPAQTIRSPDAEALTTLSNLEEANTAWVGASRGGFLALWDARLASHAPASKLAGPSGAPYLSLATSGMYMAAGTELQGVDAWIDVWDVRQTSSPVRTYGEAHSDDVTSLVFHPDATTHAGILLSGAMDGLVCAIDTHIDKEEDAVVSVGNMNASLARVGWACHSPSYRYQPRSALADVGMNADELALSKVPRRTDLGPVYAISHMQTMSLWDADKVRDSAYPLFDCLVDGMEVRKPTSFRPPWVTDYVIDTSVGVPFTVEENHTAVGLYVGDQEGGIAWISADADAPSHTDWTLHARLPSASDGRLAHSDIVRCVLWDEAHQLLYTGGEDGRVLVWSMQQSEPPAAATPLPAQSSTQGGRPRLTGLDASKRRYSPPWIPRLTTDVDGAMRTIRLKSGTVQQLSPIVYVDRPQAATAAPRVARAPCAVLLCGWMNGELKYIHKYVAPYRRMFPDATILILLSTLRSTFFTRSSTHLSTAQLIKEELLQAGCHAAARGAQAPPQMAVHYFSNGGLLSLSMLMEHLHDTRPEMPLPMATIFDCVPGVLSEPILRDAATMNLSRTSWQYWATSALVQLYFWKLTTFGYANHPYDNLDAAKVYQNTLRTWQWQTQRPPPQKLPPRLYLHTRADAFIGPEFVSEHAAEAQRVNREPMPTVLDAERLKEPPVWPPLSTCRTRQLVWDTPSHCQMARHNPDLYWSTL</sequence>
<dbReference type="Proteomes" id="UP001213623">
    <property type="component" value="Chromosome 1"/>
</dbReference>
<feature type="repeat" description="WD" evidence="3">
    <location>
        <begin position="365"/>
        <end position="406"/>
    </location>
</feature>
<evidence type="ECO:0000256" key="4">
    <source>
        <dbReference type="SAM" id="MobiDB-lite"/>
    </source>
</evidence>
<dbReference type="Gene3D" id="2.130.10.10">
    <property type="entry name" value="YVTN repeat-like/Quinoprotein amine dehydrogenase"/>
    <property type="match status" value="2"/>
</dbReference>
<evidence type="ECO:0000256" key="2">
    <source>
        <dbReference type="ARBA" id="ARBA00022737"/>
    </source>
</evidence>
<evidence type="ECO:0000256" key="1">
    <source>
        <dbReference type="ARBA" id="ARBA00022574"/>
    </source>
</evidence>
<evidence type="ECO:0000313" key="6">
    <source>
        <dbReference type="Proteomes" id="UP001213623"/>
    </source>
</evidence>
<feature type="region of interest" description="Disordered" evidence="4">
    <location>
        <begin position="404"/>
        <end position="429"/>
    </location>
</feature>
<keyword evidence="6" id="KW-1185">Reference proteome</keyword>
<name>A0AAF0EIE8_9BASI</name>
<dbReference type="PANTHER" id="PTHR22889:SF0">
    <property type="entry name" value="WD REPEAT-CONTAINING PROTEIN 89"/>
    <property type="match status" value="1"/>
</dbReference>
<dbReference type="InterPro" id="IPR039328">
    <property type="entry name" value="WDR89"/>
</dbReference>
<dbReference type="SUPFAM" id="SSF50998">
    <property type="entry name" value="Quinoprotein alcohol dehydrogenase-like"/>
    <property type="match status" value="1"/>
</dbReference>
<dbReference type="InterPro" id="IPR015943">
    <property type="entry name" value="WD40/YVTN_repeat-like_dom_sf"/>
</dbReference>
<accession>A0AAF0EIE8</accession>